<organism evidence="3 5">
    <name type="scientific">Thermoanaerobacterium thermosaccharolyticum</name>
    <name type="common">Clostridium thermosaccharolyticum</name>
    <dbReference type="NCBI Taxonomy" id="1517"/>
    <lineage>
        <taxon>Bacteria</taxon>
        <taxon>Bacillati</taxon>
        <taxon>Bacillota</taxon>
        <taxon>Clostridia</taxon>
        <taxon>Thermoanaerobacterales</taxon>
        <taxon>Thermoanaerobacteraceae</taxon>
        <taxon>Thermoanaerobacterium</taxon>
    </lineage>
</organism>
<feature type="domain" description="DUF1540" evidence="1">
    <location>
        <begin position="7"/>
        <end position="47"/>
    </location>
</feature>
<dbReference type="Proteomes" id="UP000215301">
    <property type="component" value="Unassembled WGS sequence"/>
</dbReference>
<evidence type="ECO:0000313" key="2">
    <source>
        <dbReference type="EMBL" id="AST58325.1"/>
    </source>
</evidence>
<accession>A0A231VLU6</accession>
<reference evidence="2 4" key="1">
    <citation type="submission" date="2016-08" db="EMBL/GenBank/DDBJ databases">
        <title>A novel genetic cassette of butanologenic Thermoanaerobacterium thermosaccharolyticum that directly convert cellulose to butanol.</title>
        <authorList>
            <person name="Li T."/>
            <person name="He J."/>
        </authorList>
    </citation>
    <scope>NUCLEOTIDE SEQUENCE [LARGE SCALE GENOMIC DNA]</scope>
    <source>
        <strain evidence="2 4">TG57</strain>
    </source>
</reference>
<sequence>MNAESVVKCGVNTCTYWKDMRCHAQSIEVNPKTPTAKTSAETECTTFKSR</sequence>
<dbReference type="Pfam" id="PF07561">
    <property type="entry name" value="DUF1540"/>
    <property type="match status" value="1"/>
</dbReference>
<gene>
    <name evidence="3" type="ORF">CE561_03030</name>
    <name evidence="2" type="ORF">Thert_02429</name>
</gene>
<reference evidence="3 5" key="2">
    <citation type="submission" date="2017-06" db="EMBL/GenBank/DDBJ databases">
        <title>Isolation and characterization of a thermophilic and butanogenic Thermoanaerobacterium thermosaccharolyticum M5 capable of efficient degradation of hemicellulose.</title>
        <authorList>
            <person name="Xin F."/>
            <person name="Jiang Y."/>
        </authorList>
    </citation>
    <scope>NUCLEOTIDE SEQUENCE [LARGE SCALE GENOMIC DNA]</scope>
    <source>
        <strain evidence="3 5">M5</strain>
    </source>
</reference>
<evidence type="ECO:0000313" key="3">
    <source>
        <dbReference type="EMBL" id="OXT09140.1"/>
    </source>
</evidence>
<dbReference type="EMBL" id="CP016893">
    <property type="protein sequence ID" value="AST58325.1"/>
    <property type="molecule type" value="Genomic_DNA"/>
</dbReference>
<dbReference type="Proteomes" id="UP000214975">
    <property type="component" value="Chromosome"/>
</dbReference>
<evidence type="ECO:0000313" key="5">
    <source>
        <dbReference type="Proteomes" id="UP000215301"/>
    </source>
</evidence>
<dbReference type="RefSeq" id="WP_013297273.1">
    <property type="nucleotide sequence ID" value="NZ_CP016893.1"/>
</dbReference>
<protein>
    <submittedName>
        <fullName evidence="3">DUF1540 domain-containing protein</fullName>
    </submittedName>
</protein>
<name>A0A231VLU6_THETR</name>
<dbReference type="OMA" id="WKDMRCH"/>
<proteinExistence type="predicted"/>
<dbReference type="EMBL" id="NKHD01000006">
    <property type="protein sequence ID" value="OXT09140.1"/>
    <property type="molecule type" value="Genomic_DNA"/>
</dbReference>
<dbReference type="GeneID" id="93865571"/>
<evidence type="ECO:0000259" key="1">
    <source>
        <dbReference type="Pfam" id="PF07561"/>
    </source>
</evidence>
<evidence type="ECO:0000313" key="4">
    <source>
        <dbReference type="Proteomes" id="UP000214975"/>
    </source>
</evidence>
<dbReference type="InterPro" id="IPR011437">
    <property type="entry name" value="DUF1540"/>
</dbReference>
<dbReference type="AlphaFoldDB" id="A0A231VLU6"/>